<evidence type="ECO:0000256" key="2">
    <source>
        <dbReference type="ARBA" id="ARBA00022516"/>
    </source>
</evidence>
<keyword evidence="13" id="KW-1185">Reference proteome</keyword>
<dbReference type="SUPFAM" id="SSF55729">
    <property type="entry name" value="Acyl-CoA N-acyltransferases (Nat)"/>
    <property type="match status" value="1"/>
</dbReference>
<dbReference type="Gene3D" id="3.40.630.30">
    <property type="match status" value="1"/>
</dbReference>
<dbReference type="EMBL" id="BMWV01000005">
    <property type="protein sequence ID" value="GGY42070.1"/>
    <property type="molecule type" value="Genomic_DNA"/>
</dbReference>
<gene>
    <name evidence="12" type="ORF">EYF70_18030</name>
    <name evidence="11" type="ORF">GCM10007387_25040</name>
</gene>
<keyword evidence="4" id="KW-0443">Lipid metabolism</keyword>
<reference evidence="12 13" key="2">
    <citation type="submission" date="2019-02" db="EMBL/GenBank/DDBJ databases">
        <title>Draft Genome Sequences of Six Type Strains of the Genus Massilia.</title>
        <authorList>
            <person name="Miess H."/>
            <person name="Frediansyhah A."/>
            <person name="Gross H."/>
        </authorList>
    </citation>
    <scope>NUCLEOTIDE SEQUENCE [LARGE SCALE GENOMIC DNA]</scope>
    <source>
        <strain evidence="12 13">DSM 17472</strain>
    </source>
</reference>
<comment type="similarity">
    <text evidence="6">Belongs to the acetyltransferase family. OlsB subfamily.</text>
</comment>
<evidence type="ECO:0000256" key="6">
    <source>
        <dbReference type="ARBA" id="ARBA00038095"/>
    </source>
</evidence>
<evidence type="ECO:0000313" key="11">
    <source>
        <dbReference type="EMBL" id="GGY42070.1"/>
    </source>
</evidence>
<dbReference type="EMBL" id="CP036401">
    <property type="protein sequence ID" value="QBI02528.1"/>
    <property type="molecule type" value="Genomic_DNA"/>
</dbReference>
<comment type="catalytic activity">
    <reaction evidence="10">
        <text>a (3R)-hydroxyacyl-[ACP] + L-ornithine = a lyso-ornithine lipid + holo-[ACP] + H(+)</text>
        <dbReference type="Rhea" id="RHEA:20633"/>
        <dbReference type="Rhea" id="RHEA-COMP:9685"/>
        <dbReference type="Rhea" id="RHEA-COMP:9945"/>
        <dbReference type="ChEBI" id="CHEBI:15378"/>
        <dbReference type="ChEBI" id="CHEBI:46911"/>
        <dbReference type="ChEBI" id="CHEBI:64479"/>
        <dbReference type="ChEBI" id="CHEBI:78827"/>
        <dbReference type="ChEBI" id="CHEBI:138482"/>
        <dbReference type="EC" id="2.3.2.30"/>
    </reaction>
    <physiologicalReaction direction="left-to-right" evidence="10">
        <dbReference type="Rhea" id="RHEA:20634"/>
    </physiologicalReaction>
</comment>
<dbReference type="PANTHER" id="PTHR37323:SF1">
    <property type="entry name" value="L-ORNITHINE N(ALPHA)-ACYLTRANSFERASE"/>
    <property type="match status" value="1"/>
</dbReference>
<dbReference type="RefSeq" id="WP_131146640.1">
    <property type="nucleotide sequence ID" value="NZ_BMWV01000005.1"/>
</dbReference>
<protein>
    <recommendedName>
        <fullName evidence="8">L-ornithine N(alpha)-acyltransferase</fullName>
        <ecNumber evidence="7">2.3.2.30</ecNumber>
    </recommendedName>
</protein>
<dbReference type="Proteomes" id="UP000628442">
    <property type="component" value="Unassembled WGS sequence"/>
</dbReference>
<evidence type="ECO:0000256" key="5">
    <source>
        <dbReference type="ARBA" id="ARBA00023315"/>
    </source>
</evidence>
<reference evidence="11" key="1">
    <citation type="journal article" date="2014" name="Int. J. Syst. Evol. Microbiol.">
        <title>Complete genome sequence of Corynebacterium casei LMG S-19264T (=DSM 44701T), isolated from a smear-ripened cheese.</title>
        <authorList>
            <consortium name="US DOE Joint Genome Institute (JGI-PGF)"/>
            <person name="Walter F."/>
            <person name="Albersmeier A."/>
            <person name="Kalinowski J."/>
            <person name="Ruckert C."/>
        </authorList>
    </citation>
    <scope>NUCLEOTIDE SEQUENCE</scope>
    <source>
        <strain evidence="11">KCTC 12343</strain>
    </source>
</reference>
<reference evidence="11" key="3">
    <citation type="submission" date="2022-12" db="EMBL/GenBank/DDBJ databases">
        <authorList>
            <person name="Sun Q."/>
            <person name="Kim S."/>
        </authorList>
    </citation>
    <scope>NUCLEOTIDE SEQUENCE</scope>
    <source>
        <strain evidence="11">KCTC 12343</strain>
    </source>
</reference>
<dbReference type="EC" id="2.3.2.30" evidence="7"/>
<evidence type="ECO:0000256" key="10">
    <source>
        <dbReference type="ARBA" id="ARBA00047785"/>
    </source>
</evidence>
<evidence type="ECO:0000256" key="3">
    <source>
        <dbReference type="ARBA" id="ARBA00022679"/>
    </source>
</evidence>
<evidence type="ECO:0000256" key="7">
    <source>
        <dbReference type="ARBA" id="ARBA00039058"/>
    </source>
</evidence>
<accession>A0A411X0R4</accession>
<comment type="function">
    <text evidence="9">Catalyzes the first step in the biosynthesis of ornithine lipids, which are phosphorus-free membrane lipids. Catalyzes the 3-hydroxyacyl-acyl carrier protein-dependent acylation of ornithine to form lyso-ornithine lipid (LOL).</text>
</comment>
<dbReference type="PANTHER" id="PTHR37323">
    <property type="entry name" value="GCN5-RELATED N-ACETYLTRANSFERASE"/>
    <property type="match status" value="1"/>
</dbReference>
<keyword evidence="5" id="KW-0012">Acyltransferase</keyword>
<dbReference type="InterPro" id="IPR052351">
    <property type="entry name" value="Ornithine_N-alpha-AT"/>
</dbReference>
<dbReference type="GO" id="GO:0006629">
    <property type="term" value="P:lipid metabolic process"/>
    <property type="evidence" value="ECO:0007669"/>
    <property type="project" value="UniProtKB-KW"/>
</dbReference>
<evidence type="ECO:0000256" key="4">
    <source>
        <dbReference type="ARBA" id="ARBA00023098"/>
    </source>
</evidence>
<evidence type="ECO:0000313" key="13">
    <source>
        <dbReference type="Proteomes" id="UP000292307"/>
    </source>
</evidence>
<keyword evidence="3" id="KW-0808">Transferase</keyword>
<name>A0A411X0R4_9BURK</name>
<evidence type="ECO:0000313" key="14">
    <source>
        <dbReference type="Proteomes" id="UP000628442"/>
    </source>
</evidence>
<sequence>MQQTTIATGTRAPRPRLITSIAASPEELREAQRLRYRVFIEGMDLAALARPDGLDCDEFDEHCDHLLVRDAITQEVVGTYRVLAPAGARRLGRLYSEGEFDMGRLNPLRSRIIEAGRACIHPSYRGGSVIMLLWAALAEYMHRHGCDYLAGCASISLADGGHNAVAVFRELRETRMGPAEYRVTPHLPFPHSRIEPAASAILPPLLKGYMRSGAWVCGDPAWDPDFDSADLFLLMPLANLDSRYAKHYGVDGTVEMAIAA</sequence>
<keyword evidence="2" id="KW-0444">Lipid biosynthesis</keyword>
<dbReference type="Proteomes" id="UP000292307">
    <property type="component" value="Chromosome"/>
</dbReference>
<dbReference type="OrthoDB" id="9787072at2"/>
<organism evidence="11 14">
    <name type="scientific">Pseudoduganella albidiflava</name>
    <dbReference type="NCBI Taxonomy" id="321983"/>
    <lineage>
        <taxon>Bacteria</taxon>
        <taxon>Pseudomonadati</taxon>
        <taxon>Pseudomonadota</taxon>
        <taxon>Betaproteobacteria</taxon>
        <taxon>Burkholderiales</taxon>
        <taxon>Oxalobacteraceae</taxon>
        <taxon>Telluria group</taxon>
        <taxon>Pseudoduganella</taxon>
    </lineage>
</organism>
<evidence type="ECO:0000256" key="8">
    <source>
        <dbReference type="ARBA" id="ARBA00039866"/>
    </source>
</evidence>
<evidence type="ECO:0000256" key="9">
    <source>
        <dbReference type="ARBA" id="ARBA00045724"/>
    </source>
</evidence>
<comment type="pathway">
    <text evidence="1">Lipid metabolism.</text>
</comment>
<dbReference type="AlphaFoldDB" id="A0A411X0R4"/>
<dbReference type="InterPro" id="IPR016181">
    <property type="entry name" value="Acyl_CoA_acyltransferase"/>
</dbReference>
<dbReference type="GO" id="GO:0043810">
    <property type="term" value="F:ornithine-acyl [acyl carrier protein] N-acyltransferase activity"/>
    <property type="evidence" value="ECO:0007669"/>
    <property type="project" value="UniProtKB-EC"/>
</dbReference>
<evidence type="ECO:0000256" key="1">
    <source>
        <dbReference type="ARBA" id="ARBA00005189"/>
    </source>
</evidence>
<evidence type="ECO:0000313" key="12">
    <source>
        <dbReference type="EMBL" id="QBI02528.1"/>
    </source>
</evidence>
<dbReference type="Pfam" id="PF13444">
    <property type="entry name" value="Acetyltransf_5"/>
    <property type="match status" value="1"/>
</dbReference>
<proteinExistence type="inferred from homology"/>